<dbReference type="KEGG" id="soe:110796287"/>
<dbReference type="OrthoDB" id="637682at2759"/>
<dbReference type="Gene3D" id="1.25.70.10">
    <property type="entry name" value="Transcription termination factor 3, mitochondrial"/>
    <property type="match status" value="1"/>
</dbReference>
<dbReference type="Pfam" id="PF02536">
    <property type="entry name" value="mTERF"/>
    <property type="match status" value="1"/>
</dbReference>
<dbReference type="GO" id="GO:0006353">
    <property type="term" value="P:DNA-templated transcription termination"/>
    <property type="evidence" value="ECO:0007669"/>
    <property type="project" value="UniProtKB-KW"/>
</dbReference>
<evidence type="ECO:0000256" key="3">
    <source>
        <dbReference type="ARBA" id="ARBA00022946"/>
    </source>
</evidence>
<sequence length="295" mass="33873">MIPRLTTTSLLHPPPHFVLSPPLKPFLPPSISLSAAPTTDTGLQFRRKLLYLESLNVNSIKALRENPQFRSSSLQTLKSVENCLSSFGIPRSSLGRILDMYPQLLTSDPHLHLYPIFDFLINELQLPFPDVSKSIIRCPRLLVSSVDLQLRPTLLFLRKLGFVGEHRIDCHTSVLLVSSVENTLIPKLEYLGSLGFSEFEVVTMVLRSPGLLTYSVENNFKPKVEYFVKEMKRDLKEIKRFPQYFSFSLEGKIKPRHRLLVEHGFSMPLRDMLKVSDGEFNVRLLEMRLQLIDRL</sequence>
<keyword evidence="2" id="KW-0806">Transcription termination</keyword>
<evidence type="ECO:0000313" key="6">
    <source>
        <dbReference type="RefSeq" id="XP_056687736.1"/>
    </source>
</evidence>
<evidence type="ECO:0000313" key="4">
    <source>
        <dbReference type="Proteomes" id="UP000813463"/>
    </source>
</evidence>
<organism evidence="4 5">
    <name type="scientific">Spinacia oleracea</name>
    <name type="common">Spinach</name>
    <dbReference type="NCBI Taxonomy" id="3562"/>
    <lineage>
        <taxon>Eukaryota</taxon>
        <taxon>Viridiplantae</taxon>
        <taxon>Streptophyta</taxon>
        <taxon>Embryophyta</taxon>
        <taxon>Tracheophyta</taxon>
        <taxon>Spermatophyta</taxon>
        <taxon>Magnoliopsida</taxon>
        <taxon>eudicotyledons</taxon>
        <taxon>Gunneridae</taxon>
        <taxon>Pentapetalae</taxon>
        <taxon>Caryophyllales</taxon>
        <taxon>Chenopodiaceae</taxon>
        <taxon>Chenopodioideae</taxon>
        <taxon>Anserineae</taxon>
        <taxon>Spinacia</taxon>
    </lineage>
</organism>
<dbReference type="AlphaFoldDB" id="A0A9R0K3E9"/>
<dbReference type="GO" id="GO:0003676">
    <property type="term" value="F:nucleic acid binding"/>
    <property type="evidence" value="ECO:0007669"/>
    <property type="project" value="InterPro"/>
</dbReference>
<dbReference type="GO" id="GO:0009507">
    <property type="term" value="C:chloroplast"/>
    <property type="evidence" value="ECO:0000318"/>
    <property type="project" value="GO_Central"/>
</dbReference>
<dbReference type="PANTHER" id="PTHR13068:SF36">
    <property type="entry name" value="TRANSCRIPTION TERMINATION FACTOR MTEF1, CHLOROPLASTIC"/>
    <property type="match status" value="1"/>
</dbReference>
<protein>
    <submittedName>
        <fullName evidence="5 6">Transcription termination factor MTEF1, chloroplastic</fullName>
    </submittedName>
</protein>
<reference evidence="4" key="1">
    <citation type="journal article" date="2021" name="Nat. Commun.">
        <title>Genomic analyses provide insights into spinach domestication and the genetic basis of agronomic traits.</title>
        <authorList>
            <person name="Cai X."/>
            <person name="Sun X."/>
            <person name="Xu C."/>
            <person name="Sun H."/>
            <person name="Wang X."/>
            <person name="Ge C."/>
            <person name="Zhang Z."/>
            <person name="Wang Q."/>
            <person name="Fei Z."/>
            <person name="Jiao C."/>
            <person name="Wang Q."/>
        </authorList>
    </citation>
    <scope>NUCLEOTIDE SEQUENCE [LARGE SCALE GENOMIC DNA]</scope>
    <source>
        <strain evidence="4">cv. Varoflay</strain>
    </source>
</reference>
<dbReference type="RefSeq" id="XP_021857034.1">
    <property type="nucleotide sequence ID" value="XM_022001342.1"/>
</dbReference>
<evidence type="ECO:0000313" key="5">
    <source>
        <dbReference type="RefSeq" id="XP_021857034.1"/>
    </source>
</evidence>
<dbReference type="GO" id="GO:0009658">
    <property type="term" value="P:chloroplast organization"/>
    <property type="evidence" value="ECO:0000318"/>
    <property type="project" value="GO_Central"/>
</dbReference>
<dbReference type="RefSeq" id="XP_056687737.1">
    <property type="nucleotide sequence ID" value="XM_056831759.1"/>
</dbReference>
<evidence type="ECO:0000256" key="2">
    <source>
        <dbReference type="ARBA" id="ARBA00022472"/>
    </source>
</evidence>
<dbReference type="InterPro" id="IPR038538">
    <property type="entry name" value="MTERF_sf"/>
</dbReference>
<reference evidence="5" key="2">
    <citation type="submission" date="2025-04" db="UniProtKB">
        <authorList>
            <consortium name="RefSeq"/>
        </authorList>
    </citation>
    <scope>IDENTIFICATION</scope>
    <source>
        <tissue evidence="6 7">Leaf</tissue>
    </source>
</reference>
<evidence type="ECO:0000256" key="1">
    <source>
        <dbReference type="ARBA" id="ARBA00007692"/>
    </source>
</evidence>
<dbReference type="GeneID" id="110796287"/>
<dbReference type="InterPro" id="IPR003690">
    <property type="entry name" value="MTERF"/>
</dbReference>
<keyword evidence="2" id="KW-0805">Transcription regulation</keyword>
<dbReference type="RefSeq" id="XP_056687736.1">
    <property type="nucleotide sequence ID" value="XM_056831758.1"/>
</dbReference>
<evidence type="ECO:0000313" key="7">
    <source>
        <dbReference type="RefSeq" id="XP_056687737.1"/>
    </source>
</evidence>
<keyword evidence="3" id="KW-0809">Transit peptide</keyword>
<dbReference type="PANTHER" id="PTHR13068">
    <property type="entry name" value="CGI-12 PROTEIN-RELATED"/>
    <property type="match status" value="1"/>
</dbReference>
<proteinExistence type="inferred from homology"/>
<dbReference type="Proteomes" id="UP000813463">
    <property type="component" value="Chromosome 6"/>
</dbReference>
<comment type="similarity">
    <text evidence="1">Belongs to the mTERF family.</text>
</comment>
<keyword evidence="4" id="KW-1185">Reference proteome</keyword>
<gene>
    <name evidence="5 6 7" type="primary">LOC110796287</name>
</gene>
<keyword evidence="2" id="KW-0804">Transcription</keyword>
<accession>A0A9R0K3E9</accession>
<dbReference type="SMART" id="SM00733">
    <property type="entry name" value="Mterf"/>
    <property type="match status" value="6"/>
</dbReference>
<name>A0A9R0K3E9_SPIOL</name>